<name>X1B8C3_9ZZZZ</name>
<sequence>MKTFLTLILCCAFGTLACAQDSADARIDFARQVLPVLSNKCFVCHGPDSEERTDLRLDSFAAATSDRGGYRAIDPDDPANSEILDRLHSVDDPMPPSDTEKQLSDAERELISRWVKQGGEYATHWAFVPPQQERPFDSTS</sequence>
<accession>X1B8C3</accession>
<organism evidence="3">
    <name type="scientific">marine sediment metagenome</name>
    <dbReference type="NCBI Taxonomy" id="412755"/>
    <lineage>
        <taxon>unclassified sequences</taxon>
        <taxon>metagenomes</taxon>
        <taxon>ecological metagenomes</taxon>
    </lineage>
</organism>
<reference evidence="3" key="1">
    <citation type="journal article" date="2014" name="Front. Microbiol.">
        <title>High frequency of phylogenetically diverse reductive dehalogenase-homologous genes in deep subseafloor sedimentary metagenomes.</title>
        <authorList>
            <person name="Kawai M."/>
            <person name="Futagami T."/>
            <person name="Toyoda A."/>
            <person name="Takaki Y."/>
            <person name="Nishi S."/>
            <person name="Hori S."/>
            <person name="Arai W."/>
            <person name="Tsubouchi T."/>
            <person name="Morono Y."/>
            <person name="Uchiyama I."/>
            <person name="Ito T."/>
            <person name="Fujiyama A."/>
            <person name="Inagaki F."/>
            <person name="Takami H."/>
        </authorList>
    </citation>
    <scope>NUCLEOTIDE SEQUENCE</scope>
    <source>
        <strain evidence="3">Expedition CK06-06</strain>
    </source>
</reference>
<dbReference type="PANTHER" id="PTHR35889">
    <property type="entry name" value="CYCLOINULO-OLIGOSACCHARIDE FRUCTANOTRANSFERASE-RELATED"/>
    <property type="match status" value="1"/>
</dbReference>
<feature type="non-terminal residue" evidence="3">
    <location>
        <position position="140"/>
    </location>
</feature>
<dbReference type="GO" id="GO:0009055">
    <property type="term" value="F:electron transfer activity"/>
    <property type="evidence" value="ECO:0007669"/>
    <property type="project" value="InterPro"/>
</dbReference>
<dbReference type="PANTHER" id="PTHR35889:SF3">
    <property type="entry name" value="F-BOX DOMAIN-CONTAINING PROTEIN"/>
    <property type="match status" value="1"/>
</dbReference>
<dbReference type="EMBL" id="BART01018745">
    <property type="protein sequence ID" value="GAG77542.1"/>
    <property type="molecule type" value="Genomic_DNA"/>
</dbReference>
<protein>
    <recommendedName>
        <fullName evidence="2">Cytochrome C Planctomycete-type domain-containing protein</fullName>
    </recommendedName>
</protein>
<dbReference type="GO" id="GO:0020037">
    <property type="term" value="F:heme binding"/>
    <property type="evidence" value="ECO:0007669"/>
    <property type="project" value="InterPro"/>
</dbReference>
<gene>
    <name evidence="3" type="ORF">S01H4_35291</name>
</gene>
<dbReference type="InterPro" id="IPR011429">
    <property type="entry name" value="Cyt_c_Planctomycete-type"/>
</dbReference>
<feature type="region of interest" description="Disordered" evidence="1">
    <location>
        <begin position="87"/>
        <end position="106"/>
    </location>
</feature>
<feature type="domain" description="Cytochrome C Planctomycete-type" evidence="2">
    <location>
        <begin position="41"/>
        <end position="98"/>
    </location>
</feature>
<evidence type="ECO:0000313" key="3">
    <source>
        <dbReference type="EMBL" id="GAG77542.1"/>
    </source>
</evidence>
<evidence type="ECO:0000259" key="2">
    <source>
        <dbReference type="Pfam" id="PF07635"/>
    </source>
</evidence>
<dbReference type="Gene3D" id="1.10.760.10">
    <property type="entry name" value="Cytochrome c-like domain"/>
    <property type="match status" value="1"/>
</dbReference>
<dbReference type="PROSITE" id="PS51257">
    <property type="entry name" value="PROKAR_LIPOPROTEIN"/>
    <property type="match status" value="1"/>
</dbReference>
<dbReference type="SUPFAM" id="SSF46626">
    <property type="entry name" value="Cytochrome c"/>
    <property type="match status" value="1"/>
</dbReference>
<dbReference type="InterPro" id="IPR036909">
    <property type="entry name" value="Cyt_c-like_dom_sf"/>
</dbReference>
<evidence type="ECO:0000256" key="1">
    <source>
        <dbReference type="SAM" id="MobiDB-lite"/>
    </source>
</evidence>
<dbReference type="Pfam" id="PF07635">
    <property type="entry name" value="PSCyt1"/>
    <property type="match status" value="1"/>
</dbReference>
<proteinExistence type="predicted"/>
<dbReference type="AlphaFoldDB" id="X1B8C3"/>
<comment type="caution">
    <text evidence="3">The sequence shown here is derived from an EMBL/GenBank/DDBJ whole genome shotgun (WGS) entry which is preliminary data.</text>
</comment>